<dbReference type="SUPFAM" id="SSF81338">
    <property type="entry name" value="Aquaporin-like"/>
    <property type="match status" value="1"/>
</dbReference>
<gene>
    <name evidence="12" type="ORF">JRQ81_006932</name>
</gene>
<evidence type="ECO:0000256" key="5">
    <source>
        <dbReference type="ARBA" id="ARBA00022989"/>
    </source>
</evidence>
<dbReference type="GO" id="GO:0015254">
    <property type="term" value="F:glycerol channel activity"/>
    <property type="evidence" value="ECO:0007669"/>
    <property type="project" value="TreeGrafter"/>
</dbReference>
<evidence type="ECO:0000256" key="10">
    <source>
        <dbReference type="RuleBase" id="RU000477"/>
    </source>
</evidence>
<dbReference type="InterPro" id="IPR022357">
    <property type="entry name" value="MIP_CS"/>
</dbReference>
<comment type="catalytic activity">
    <reaction evidence="9">
        <text>glycerol(in) = glycerol(out)</text>
        <dbReference type="Rhea" id="RHEA:29675"/>
        <dbReference type="ChEBI" id="CHEBI:17754"/>
    </reaction>
</comment>
<reference evidence="12" key="1">
    <citation type="journal article" date="2023" name="DNA Res.">
        <title>Chromosome-level genome assembly of Phrynocephalus forsythii using third-generation DNA sequencing and Hi-C analysis.</title>
        <authorList>
            <person name="Qi Y."/>
            <person name="Zhao W."/>
            <person name="Zhao Y."/>
            <person name="Niu C."/>
            <person name="Cao S."/>
            <person name="Zhang Y."/>
        </authorList>
    </citation>
    <scope>NUCLEOTIDE SEQUENCE</scope>
    <source>
        <tissue evidence="12">Muscle</tissue>
    </source>
</reference>
<organism evidence="12 13">
    <name type="scientific">Phrynocephalus forsythii</name>
    <dbReference type="NCBI Taxonomy" id="171643"/>
    <lineage>
        <taxon>Eukaryota</taxon>
        <taxon>Metazoa</taxon>
        <taxon>Chordata</taxon>
        <taxon>Craniata</taxon>
        <taxon>Vertebrata</taxon>
        <taxon>Euteleostomi</taxon>
        <taxon>Lepidosauria</taxon>
        <taxon>Squamata</taxon>
        <taxon>Bifurcata</taxon>
        <taxon>Unidentata</taxon>
        <taxon>Episquamata</taxon>
        <taxon>Toxicofera</taxon>
        <taxon>Iguania</taxon>
        <taxon>Acrodonta</taxon>
        <taxon>Agamidae</taxon>
        <taxon>Agaminae</taxon>
        <taxon>Phrynocephalus</taxon>
    </lineage>
</organism>
<keyword evidence="4 10" id="KW-0812">Transmembrane</keyword>
<keyword evidence="3 10" id="KW-0813">Transport</keyword>
<dbReference type="GO" id="GO:0016323">
    <property type="term" value="C:basolateral plasma membrane"/>
    <property type="evidence" value="ECO:0007669"/>
    <property type="project" value="TreeGrafter"/>
</dbReference>
<dbReference type="Pfam" id="PF00230">
    <property type="entry name" value="MIP"/>
    <property type="match status" value="1"/>
</dbReference>
<dbReference type="AlphaFoldDB" id="A0A9Q1ATY9"/>
<evidence type="ECO:0000256" key="3">
    <source>
        <dbReference type="ARBA" id="ARBA00022448"/>
    </source>
</evidence>
<evidence type="ECO:0000256" key="7">
    <source>
        <dbReference type="ARBA" id="ARBA00033993"/>
    </source>
</evidence>
<dbReference type="InterPro" id="IPR000425">
    <property type="entry name" value="MIP"/>
</dbReference>
<proteinExistence type="inferred from homology"/>
<evidence type="ECO:0000256" key="1">
    <source>
        <dbReference type="ARBA" id="ARBA00004141"/>
    </source>
</evidence>
<dbReference type="PRINTS" id="PR00783">
    <property type="entry name" value="MINTRINSICP"/>
</dbReference>
<comment type="caution">
    <text evidence="12">The sequence shown here is derived from an EMBL/GenBank/DDBJ whole genome shotgun (WGS) entry which is preliminary data.</text>
</comment>
<evidence type="ECO:0000256" key="4">
    <source>
        <dbReference type="ARBA" id="ARBA00022692"/>
    </source>
</evidence>
<dbReference type="PRINTS" id="PR02019">
    <property type="entry name" value="AQUAPORIN7"/>
</dbReference>
<keyword evidence="6 11" id="KW-0472">Membrane</keyword>
<dbReference type="PANTHER" id="PTHR43829">
    <property type="entry name" value="AQUAPORIN OR AQUAGLYCEROPORIN RELATED"/>
    <property type="match status" value="1"/>
</dbReference>
<evidence type="ECO:0000313" key="13">
    <source>
        <dbReference type="Proteomes" id="UP001142489"/>
    </source>
</evidence>
<comment type="similarity">
    <text evidence="2 10">Belongs to the MIP/aquaporin (TC 1.A.8) family.</text>
</comment>
<feature type="transmembrane region" description="Helical" evidence="11">
    <location>
        <begin position="240"/>
        <end position="262"/>
    </location>
</feature>
<dbReference type="OrthoDB" id="3222at2759"/>
<accession>A0A9Q1ATY9</accession>
<evidence type="ECO:0000256" key="6">
    <source>
        <dbReference type="ARBA" id="ARBA00023136"/>
    </source>
</evidence>
<evidence type="ECO:0008006" key="14">
    <source>
        <dbReference type="Google" id="ProtNLM"/>
    </source>
</evidence>
<sequence length="297" mass="31712">MTKTGRGCLRDKFTLKNQLLKEALAEFLGTFILIALGCGCVAQSVLSRGVLGGAPVISIGFSMAVTIGIYVAGGVSGGHINPAVTFAMCLAGKVKWIKLPIYILAQCLGAFIGAAVVFGINYDALMDYTGGEFNVTGPKATAQIFATYPAEYLTSVNAFADQVMSTAILLLGIFAILDGDNLGVPKGLEPIAIGLLILLLTSSLAMNAGCAMNPARDLAPRIFSCMAGWGPKVFTAGNNFWWIPVVAPMLGGALGAVIYMIFIELHHQPRKDEAKRNQHELDHLEEEKWLKKEQPHV</sequence>
<dbReference type="Gene3D" id="1.20.1080.10">
    <property type="entry name" value="Glycerol uptake facilitator protein"/>
    <property type="match status" value="1"/>
</dbReference>
<evidence type="ECO:0000313" key="12">
    <source>
        <dbReference type="EMBL" id="KAJ7311316.1"/>
    </source>
</evidence>
<feature type="transmembrane region" description="Helical" evidence="11">
    <location>
        <begin position="191"/>
        <end position="209"/>
    </location>
</feature>
<name>A0A9Q1ATY9_9SAUR</name>
<comment type="subcellular location">
    <subcellularLocation>
        <location evidence="1">Membrane</location>
        <topology evidence="1">Multi-pass membrane protein</topology>
    </subcellularLocation>
</comment>
<dbReference type="GO" id="GO:0015204">
    <property type="term" value="F:urea transmembrane transporter activity"/>
    <property type="evidence" value="ECO:0007669"/>
    <property type="project" value="TreeGrafter"/>
</dbReference>
<dbReference type="NCBIfam" id="TIGR00861">
    <property type="entry name" value="MIP"/>
    <property type="match status" value="1"/>
</dbReference>
<keyword evidence="13" id="KW-1185">Reference proteome</keyword>
<dbReference type="PROSITE" id="PS00221">
    <property type="entry name" value="MIP"/>
    <property type="match status" value="1"/>
</dbReference>
<protein>
    <recommendedName>
        <fullName evidence="14">Aquaporin-9</fullName>
    </recommendedName>
</protein>
<feature type="transmembrane region" description="Helical" evidence="11">
    <location>
        <begin position="159"/>
        <end position="179"/>
    </location>
</feature>
<evidence type="ECO:0000256" key="11">
    <source>
        <dbReference type="SAM" id="Phobius"/>
    </source>
</evidence>
<evidence type="ECO:0000256" key="8">
    <source>
        <dbReference type="ARBA" id="ARBA00034651"/>
    </source>
</evidence>
<dbReference type="CDD" id="cd00333">
    <property type="entry name" value="MIP"/>
    <property type="match status" value="1"/>
</dbReference>
<comment type="catalytic activity">
    <reaction evidence="7">
        <text>urea(in) = urea(out)</text>
        <dbReference type="Rhea" id="RHEA:32799"/>
        <dbReference type="ChEBI" id="CHEBI:16199"/>
    </reaction>
</comment>
<dbReference type="Proteomes" id="UP001142489">
    <property type="component" value="Unassembled WGS sequence"/>
</dbReference>
<keyword evidence="5 11" id="KW-1133">Transmembrane helix</keyword>
<dbReference type="PANTHER" id="PTHR43829:SF6">
    <property type="entry name" value="AQUAPORIN-9"/>
    <property type="match status" value="1"/>
</dbReference>
<evidence type="ECO:0000256" key="2">
    <source>
        <dbReference type="ARBA" id="ARBA00006175"/>
    </source>
</evidence>
<dbReference type="FunFam" id="1.20.1080.10:FF:000005">
    <property type="entry name" value="Aquaporin 3"/>
    <property type="match status" value="1"/>
</dbReference>
<feature type="transmembrane region" description="Helical" evidence="11">
    <location>
        <begin position="57"/>
        <end position="78"/>
    </location>
</feature>
<feature type="transmembrane region" description="Helical" evidence="11">
    <location>
        <begin position="23"/>
        <end position="45"/>
    </location>
</feature>
<dbReference type="InterPro" id="IPR023271">
    <property type="entry name" value="Aquaporin-like"/>
</dbReference>
<dbReference type="GO" id="GO:0015250">
    <property type="term" value="F:water channel activity"/>
    <property type="evidence" value="ECO:0007669"/>
    <property type="project" value="TreeGrafter"/>
</dbReference>
<feature type="transmembrane region" description="Helical" evidence="11">
    <location>
        <begin position="99"/>
        <end position="120"/>
    </location>
</feature>
<dbReference type="InterPro" id="IPR050363">
    <property type="entry name" value="MIP/Aquaporin"/>
</dbReference>
<comment type="catalytic activity">
    <reaction evidence="8">
        <text>H2O(in) = H2O(out)</text>
        <dbReference type="Rhea" id="RHEA:29667"/>
        <dbReference type="ChEBI" id="CHEBI:15377"/>
    </reaction>
</comment>
<dbReference type="EMBL" id="JAPFRF010000014">
    <property type="protein sequence ID" value="KAJ7311316.1"/>
    <property type="molecule type" value="Genomic_DNA"/>
</dbReference>
<evidence type="ECO:0000256" key="9">
    <source>
        <dbReference type="ARBA" id="ARBA00049405"/>
    </source>
</evidence>